<feature type="region of interest" description="Disordered" evidence="1">
    <location>
        <begin position="275"/>
        <end position="308"/>
    </location>
</feature>
<evidence type="ECO:0000256" key="1">
    <source>
        <dbReference type="SAM" id="MobiDB-lite"/>
    </source>
</evidence>
<gene>
    <name evidence="2" type="ORF">PCOR1329_LOCUS56371</name>
</gene>
<proteinExistence type="predicted"/>
<protein>
    <recommendedName>
        <fullName evidence="4">EGF-like domain-containing protein</fullName>
    </recommendedName>
</protein>
<evidence type="ECO:0000313" key="2">
    <source>
        <dbReference type="EMBL" id="CAK0870210.1"/>
    </source>
</evidence>
<reference evidence="2" key="1">
    <citation type="submission" date="2023-10" db="EMBL/GenBank/DDBJ databases">
        <authorList>
            <person name="Chen Y."/>
            <person name="Shah S."/>
            <person name="Dougan E. K."/>
            <person name="Thang M."/>
            <person name="Chan C."/>
        </authorList>
    </citation>
    <scope>NUCLEOTIDE SEQUENCE [LARGE SCALE GENOMIC DNA]</scope>
</reference>
<dbReference type="EMBL" id="CAUYUJ010016937">
    <property type="protein sequence ID" value="CAK0870210.1"/>
    <property type="molecule type" value="Genomic_DNA"/>
</dbReference>
<feature type="region of interest" description="Disordered" evidence="1">
    <location>
        <begin position="93"/>
        <end position="114"/>
    </location>
</feature>
<keyword evidence="3" id="KW-1185">Reference proteome</keyword>
<feature type="compositionally biased region" description="Low complexity" evidence="1">
    <location>
        <begin position="275"/>
        <end position="295"/>
    </location>
</feature>
<feature type="compositionally biased region" description="Basic and acidic residues" evidence="1">
    <location>
        <begin position="99"/>
        <end position="111"/>
    </location>
</feature>
<accession>A0ABN9VF43</accession>
<feature type="region of interest" description="Disordered" evidence="1">
    <location>
        <begin position="409"/>
        <end position="455"/>
    </location>
</feature>
<organism evidence="2 3">
    <name type="scientific">Prorocentrum cordatum</name>
    <dbReference type="NCBI Taxonomy" id="2364126"/>
    <lineage>
        <taxon>Eukaryota</taxon>
        <taxon>Sar</taxon>
        <taxon>Alveolata</taxon>
        <taxon>Dinophyceae</taxon>
        <taxon>Prorocentrales</taxon>
        <taxon>Prorocentraceae</taxon>
        <taxon>Prorocentrum</taxon>
    </lineage>
</organism>
<name>A0ABN9VF43_9DINO</name>
<dbReference type="Proteomes" id="UP001189429">
    <property type="component" value="Unassembled WGS sequence"/>
</dbReference>
<evidence type="ECO:0008006" key="4">
    <source>
        <dbReference type="Google" id="ProtNLM"/>
    </source>
</evidence>
<feature type="compositionally biased region" description="Basic and acidic residues" evidence="1">
    <location>
        <begin position="428"/>
        <end position="448"/>
    </location>
</feature>
<evidence type="ECO:0000313" key="3">
    <source>
        <dbReference type="Proteomes" id="UP001189429"/>
    </source>
</evidence>
<feature type="region of interest" description="Disordered" evidence="1">
    <location>
        <begin position="221"/>
        <end position="261"/>
    </location>
</feature>
<comment type="caution">
    <text evidence="2">The sequence shown here is derived from an EMBL/GenBank/DDBJ whole genome shotgun (WGS) entry which is preliminary data.</text>
</comment>
<sequence>MALPCAALNGLNWRALSAERVGQQVDLDAGLDSVVMMQTVATPLKEQEGFAHFAFDDDVDDKVDLDAGLDSVVMMQTVATPLKEQEGFAHFAFDDDVDDKGSPPRRGERGRGLGPEGVLRAAVVRAPRSALAAPSLRDGVEAETPSSTSPPEIAARGLEQEIACRAEVVPECFWSDEPARTDAPSASRICEARPACFADSTLRRSFGRLPPLELPVVVGGEGGGRLGLRRGSPGETPWAGDAAGGPRQAHRAAAEASDSWEAQGGELHLQLSGVPAEGSAAAGPSGAEGPLAQGPAPAPQPTNAETPEGEAVCDPLCGENGVCVDGACFCKHPFYGVSCGRFSFTGVRVHGFSILLSCAAASIVGVALGYTESAGAFDPTSSSKSNALHAMSAKVAVVGKLSSQSESQCVATRPKQMDVALGQSGTTADEKDGTSPERDPPRKGRETWIPEDPDE</sequence>